<protein>
    <recommendedName>
        <fullName evidence="4">3'-5' exonuclease domain-containing protein</fullName>
    </recommendedName>
</protein>
<dbReference type="InterPro" id="IPR036397">
    <property type="entry name" value="RNaseH_sf"/>
</dbReference>
<dbReference type="PANTHER" id="PTHR43040">
    <property type="entry name" value="RIBONUCLEASE D"/>
    <property type="match status" value="1"/>
</dbReference>
<evidence type="ECO:0008006" key="4">
    <source>
        <dbReference type="Google" id="ProtNLM"/>
    </source>
</evidence>
<dbReference type="Proteomes" id="UP001305779">
    <property type="component" value="Unassembled WGS sequence"/>
</dbReference>
<feature type="region of interest" description="Disordered" evidence="1">
    <location>
        <begin position="1"/>
        <end position="21"/>
    </location>
</feature>
<feature type="compositionally biased region" description="Basic and acidic residues" evidence="1">
    <location>
        <begin position="390"/>
        <end position="416"/>
    </location>
</feature>
<gene>
    <name evidence="2" type="ORF">PRZ48_001179</name>
</gene>
<sequence>MAPTAGQGVTISIPTTDTTSTPRTVTLTTGFEKIPCTAEEDEASRLRAIDPNRFIKRDANSDLELLKDKVVAAKAMAYKIRGSVRHHVNDEAIKELGIDELFNIVSDIKARVDACDTSAPPRRVGPVDNVPEARLVVVDTVEQVEYMLERIIDTRDLNSQTPRIFINCVGDNLGRDGKMTLLTVYLPEASTVFLVDVMTFGPAVFQIHDDLEPDFTLQSMLEDASLVKACWDCRSNSDALFAHFSIKLAGVVEVQLLDLATKKSGLAEKEKPNKRKPRLPSLEDSFTNRLNVTEETKIQIYDIENWGVSGARDGTDQARRMCLKQCASERGEKVSYDDEEWIDRAVEKGLAEPAVYARPLQEPFTLCWAQKVLLLPALHKHFVEHSKYTEERAKEVAAETEKRLELSRSPEWKYEDPSMPPKSWSPEKKSGPAR</sequence>
<evidence type="ECO:0000313" key="3">
    <source>
        <dbReference type="Proteomes" id="UP001305779"/>
    </source>
</evidence>
<feature type="compositionally biased region" description="Low complexity" evidence="1">
    <location>
        <begin position="9"/>
        <end position="21"/>
    </location>
</feature>
<proteinExistence type="predicted"/>
<dbReference type="SUPFAM" id="SSF53098">
    <property type="entry name" value="Ribonuclease H-like"/>
    <property type="match status" value="1"/>
</dbReference>
<dbReference type="Gene3D" id="3.30.420.10">
    <property type="entry name" value="Ribonuclease H-like superfamily/Ribonuclease H"/>
    <property type="match status" value="1"/>
</dbReference>
<dbReference type="EMBL" id="JAXOVC010000001">
    <property type="protein sequence ID" value="KAK4507444.1"/>
    <property type="molecule type" value="Genomic_DNA"/>
</dbReference>
<accession>A0ABR0F0I9</accession>
<evidence type="ECO:0000256" key="1">
    <source>
        <dbReference type="SAM" id="MobiDB-lite"/>
    </source>
</evidence>
<feature type="region of interest" description="Disordered" evidence="1">
    <location>
        <begin position="390"/>
        <end position="434"/>
    </location>
</feature>
<comment type="caution">
    <text evidence="2">The sequence shown here is derived from an EMBL/GenBank/DDBJ whole genome shotgun (WGS) entry which is preliminary data.</text>
</comment>
<reference evidence="2 3" key="1">
    <citation type="journal article" date="2023" name="G3 (Bethesda)">
        <title>A chromosome-level genome assembly of Zasmidium syzygii isolated from banana leaves.</title>
        <authorList>
            <person name="van Westerhoven A.C."/>
            <person name="Mehrabi R."/>
            <person name="Talebi R."/>
            <person name="Steentjes M.B.F."/>
            <person name="Corcolon B."/>
            <person name="Chong P.A."/>
            <person name="Kema G.H.J."/>
            <person name="Seidl M.F."/>
        </authorList>
    </citation>
    <scope>NUCLEOTIDE SEQUENCE [LARGE SCALE GENOMIC DNA]</scope>
    <source>
        <strain evidence="2 3">P124</strain>
    </source>
</reference>
<keyword evidence="3" id="KW-1185">Reference proteome</keyword>
<dbReference type="InterPro" id="IPR012337">
    <property type="entry name" value="RNaseH-like_sf"/>
</dbReference>
<name>A0ABR0F0I9_ZASCE</name>
<feature type="compositionally biased region" description="Basic and acidic residues" evidence="1">
    <location>
        <begin position="425"/>
        <end position="434"/>
    </location>
</feature>
<organism evidence="2 3">
    <name type="scientific">Zasmidium cellare</name>
    <name type="common">Wine cellar mold</name>
    <name type="synonym">Racodium cellare</name>
    <dbReference type="NCBI Taxonomy" id="395010"/>
    <lineage>
        <taxon>Eukaryota</taxon>
        <taxon>Fungi</taxon>
        <taxon>Dikarya</taxon>
        <taxon>Ascomycota</taxon>
        <taxon>Pezizomycotina</taxon>
        <taxon>Dothideomycetes</taxon>
        <taxon>Dothideomycetidae</taxon>
        <taxon>Mycosphaerellales</taxon>
        <taxon>Mycosphaerellaceae</taxon>
        <taxon>Zasmidium</taxon>
    </lineage>
</organism>
<dbReference type="PANTHER" id="PTHR43040:SF1">
    <property type="entry name" value="RIBONUCLEASE D"/>
    <property type="match status" value="1"/>
</dbReference>
<evidence type="ECO:0000313" key="2">
    <source>
        <dbReference type="EMBL" id="KAK4507444.1"/>
    </source>
</evidence>